<dbReference type="InterPro" id="IPR008991">
    <property type="entry name" value="Translation_prot_SH3-like_sf"/>
</dbReference>
<dbReference type="Pfam" id="PF01287">
    <property type="entry name" value="eIF-5a"/>
    <property type="match status" value="1"/>
</dbReference>
<dbReference type="GO" id="GO:0045905">
    <property type="term" value="P:positive regulation of translational termination"/>
    <property type="evidence" value="ECO:0007669"/>
    <property type="project" value="InterPro"/>
</dbReference>
<dbReference type="AlphaFoldDB" id="A0AAN5I569"/>
<organism evidence="2 3">
    <name type="scientific">Pristionchus mayeri</name>
    <dbReference type="NCBI Taxonomy" id="1317129"/>
    <lineage>
        <taxon>Eukaryota</taxon>
        <taxon>Metazoa</taxon>
        <taxon>Ecdysozoa</taxon>
        <taxon>Nematoda</taxon>
        <taxon>Chromadorea</taxon>
        <taxon>Rhabditida</taxon>
        <taxon>Rhabditina</taxon>
        <taxon>Diplogasteromorpha</taxon>
        <taxon>Diplogasteroidea</taxon>
        <taxon>Neodiplogasteridae</taxon>
        <taxon>Pristionchus</taxon>
    </lineage>
</organism>
<dbReference type="GO" id="GO:0003723">
    <property type="term" value="F:RNA binding"/>
    <property type="evidence" value="ECO:0007669"/>
    <property type="project" value="InterPro"/>
</dbReference>
<dbReference type="InterPro" id="IPR014722">
    <property type="entry name" value="Rib_uL2_dom2"/>
</dbReference>
<proteinExistence type="predicted"/>
<dbReference type="InterPro" id="IPR012340">
    <property type="entry name" value="NA-bd_OB-fold"/>
</dbReference>
<dbReference type="GO" id="GO:0003746">
    <property type="term" value="F:translation elongation factor activity"/>
    <property type="evidence" value="ECO:0007669"/>
    <property type="project" value="InterPro"/>
</dbReference>
<dbReference type="Gene3D" id="2.30.30.30">
    <property type="match status" value="1"/>
</dbReference>
<dbReference type="Proteomes" id="UP001328107">
    <property type="component" value="Unassembled WGS sequence"/>
</dbReference>
<evidence type="ECO:0000259" key="1">
    <source>
        <dbReference type="SMART" id="SM01376"/>
    </source>
</evidence>
<dbReference type="GO" id="GO:0043022">
    <property type="term" value="F:ribosome binding"/>
    <property type="evidence" value="ECO:0007669"/>
    <property type="project" value="InterPro"/>
</dbReference>
<dbReference type="SUPFAM" id="SSF50249">
    <property type="entry name" value="Nucleic acid-binding proteins"/>
    <property type="match status" value="1"/>
</dbReference>
<dbReference type="GO" id="GO:0045901">
    <property type="term" value="P:positive regulation of translational elongation"/>
    <property type="evidence" value="ECO:0007669"/>
    <property type="project" value="InterPro"/>
</dbReference>
<reference evidence="3" key="1">
    <citation type="submission" date="2022-10" db="EMBL/GenBank/DDBJ databases">
        <title>Genome assembly of Pristionchus species.</title>
        <authorList>
            <person name="Yoshida K."/>
            <person name="Sommer R.J."/>
        </authorList>
    </citation>
    <scope>NUCLEOTIDE SEQUENCE [LARGE SCALE GENOMIC DNA]</scope>
    <source>
        <strain evidence="3">RS5460</strain>
    </source>
</reference>
<evidence type="ECO:0000313" key="3">
    <source>
        <dbReference type="Proteomes" id="UP001328107"/>
    </source>
</evidence>
<keyword evidence="3" id="KW-1185">Reference proteome</keyword>
<dbReference type="Gene3D" id="2.40.50.140">
    <property type="entry name" value="Nucleic acid-binding proteins"/>
    <property type="match status" value="1"/>
</dbReference>
<dbReference type="InterPro" id="IPR020189">
    <property type="entry name" value="IF5A_C"/>
</dbReference>
<dbReference type="Pfam" id="PF21485">
    <property type="entry name" value="IF5A-like_N"/>
    <property type="match status" value="1"/>
</dbReference>
<dbReference type="SMART" id="SM01376">
    <property type="entry name" value="eIF-5a"/>
    <property type="match status" value="1"/>
</dbReference>
<dbReference type="EMBL" id="BTRK01000005">
    <property type="protein sequence ID" value="GMR52663.1"/>
    <property type="molecule type" value="Genomic_DNA"/>
</dbReference>
<dbReference type="SUPFAM" id="SSF50104">
    <property type="entry name" value="Translation proteins SH3-like domain"/>
    <property type="match status" value="1"/>
</dbReference>
<sequence>RQWWATMVMGQDKLNFDRPEEEIITEAKERGSDYYVKPVPWLKMGEFMIINERPCKVTEITTGKGGKHGKMGFNKYIAGLDVFTGEKREICIYECYNLTIPFVEFKEYLLLNITMHGSLTFFDEETNEQKEDIALPAGVLGDQIREAFLTKDVLVTVANVMGKEGIVKFS</sequence>
<dbReference type="PIRSF" id="PIRSF003025">
    <property type="entry name" value="eIF5A"/>
    <property type="match status" value="1"/>
</dbReference>
<feature type="non-terminal residue" evidence="2">
    <location>
        <position position="1"/>
    </location>
</feature>
<name>A0AAN5I569_9BILA</name>
<dbReference type="PANTHER" id="PTHR11673">
    <property type="entry name" value="TRANSLATION INITIATION FACTOR 5A FAMILY MEMBER"/>
    <property type="match status" value="1"/>
</dbReference>
<accession>A0AAN5I569</accession>
<gene>
    <name evidence="2" type="ORF">PMAYCL1PPCAC_22858</name>
</gene>
<feature type="domain" description="Translation initiation factor 5A C-terminal" evidence="1">
    <location>
        <begin position="102"/>
        <end position="168"/>
    </location>
</feature>
<comment type="caution">
    <text evidence="2">The sequence shown here is derived from an EMBL/GenBank/DDBJ whole genome shotgun (WGS) entry which is preliminary data.</text>
</comment>
<dbReference type="InterPro" id="IPR001884">
    <property type="entry name" value="IF5A-like"/>
</dbReference>
<dbReference type="InterPro" id="IPR048670">
    <property type="entry name" value="IF5A-like_N"/>
</dbReference>
<evidence type="ECO:0000313" key="2">
    <source>
        <dbReference type="EMBL" id="GMR52663.1"/>
    </source>
</evidence>
<protein>
    <recommendedName>
        <fullName evidence="1">Translation initiation factor 5A C-terminal domain-containing protein</fullName>
    </recommendedName>
</protein>